<proteinExistence type="inferred from homology"/>
<evidence type="ECO:0000256" key="3">
    <source>
        <dbReference type="ARBA" id="ARBA00023125"/>
    </source>
</evidence>
<feature type="domain" description="Type I restriction modification DNA specificity" evidence="4">
    <location>
        <begin position="76"/>
        <end position="177"/>
    </location>
</feature>
<dbReference type="PANTHER" id="PTHR30408">
    <property type="entry name" value="TYPE-1 RESTRICTION ENZYME ECOKI SPECIFICITY PROTEIN"/>
    <property type="match status" value="1"/>
</dbReference>
<evidence type="ECO:0000313" key="6">
    <source>
        <dbReference type="Proteomes" id="UP001055104"/>
    </source>
</evidence>
<dbReference type="InterPro" id="IPR044946">
    <property type="entry name" value="Restrct_endonuc_typeI_TRD_sf"/>
</dbReference>
<accession>A0AA37P2A8</accession>
<dbReference type="GO" id="GO:0009307">
    <property type="term" value="P:DNA restriction-modification system"/>
    <property type="evidence" value="ECO:0007669"/>
    <property type="project" value="UniProtKB-KW"/>
</dbReference>
<dbReference type="RefSeq" id="WP_122357429.1">
    <property type="nucleotide sequence ID" value="NZ_BQOA01000001.1"/>
</dbReference>
<evidence type="ECO:0000313" key="5">
    <source>
        <dbReference type="EMBL" id="GKH81941.1"/>
    </source>
</evidence>
<dbReference type="PANTHER" id="PTHR30408:SF13">
    <property type="entry name" value="TYPE I RESTRICTION ENZYME HINDI SPECIFICITY SUBUNIT"/>
    <property type="match status" value="1"/>
</dbReference>
<evidence type="ECO:0000256" key="1">
    <source>
        <dbReference type="ARBA" id="ARBA00010923"/>
    </source>
</evidence>
<organism evidence="5 6">
    <name type="scientific">Phocaeicola dorei</name>
    <dbReference type="NCBI Taxonomy" id="357276"/>
    <lineage>
        <taxon>Bacteria</taxon>
        <taxon>Pseudomonadati</taxon>
        <taxon>Bacteroidota</taxon>
        <taxon>Bacteroidia</taxon>
        <taxon>Bacteroidales</taxon>
        <taxon>Bacteroidaceae</taxon>
        <taxon>Phocaeicola</taxon>
    </lineage>
</organism>
<dbReference type="Gene3D" id="3.90.220.20">
    <property type="entry name" value="DNA methylase specificity domains"/>
    <property type="match status" value="2"/>
</dbReference>
<protein>
    <recommendedName>
        <fullName evidence="4">Type I restriction modification DNA specificity domain-containing protein</fullName>
    </recommendedName>
</protein>
<keyword evidence="2" id="KW-0680">Restriction system</keyword>
<comment type="similarity">
    <text evidence="1">Belongs to the type-I restriction system S methylase family.</text>
</comment>
<reference evidence="5" key="1">
    <citation type="submission" date="2022-01" db="EMBL/GenBank/DDBJ databases">
        <title>Novel bile acid biosynthetic pathways are enriched in the microbiome of centenarians.</title>
        <authorList>
            <person name="Sato Y."/>
            <person name="Atarashi K."/>
            <person name="Plichta R.D."/>
            <person name="Arai Y."/>
            <person name="Sasajima S."/>
            <person name="Kearney M.S."/>
            <person name="Suda W."/>
            <person name="Takeshita K."/>
            <person name="Sasaki T."/>
            <person name="Okamoto S."/>
            <person name="Skelly N.A."/>
            <person name="Okamura Y."/>
            <person name="Vlamakis H."/>
            <person name="Li Y."/>
            <person name="Tanoue T."/>
            <person name="Takei H."/>
            <person name="Nittono H."/>
            <person name="Narushima S."/>
            <person name="Irie J."/>
            <person name="Itoh H."/>
            <person name="Moriya K."/>
            <person name="Sugiura Y."/>
            <person name="Suematsu M."/>
            <person name="Moritoki N."/>
            <person name="Shibata S."/>
            <person name="Littman R.D."/>
            <person name="Fischbach A.M."/>
            <person name="Uwamino Y."/>
            <person name="Inoue T."/>
            <person name="Honda A."/>
            <person name="Hattori M."/>
            <person name="Murai T."/>
            <person name="Xavier J.R."/>
            <person name="Hirose N."/>
            <person name="Honda K."/>
        </authorList>
    </citation>
    <scope>NUCLEOTIDE SEQUENCE</scope>
    <source>
        <strain evidence="5">CE91-St7</strain>
    </source>
</reference>
<evidence type="ECO:0000256" key="2">
    <source>
        <dbReference type="ARBA" id="ARBA00022747"/>
    </source>
</evidence>
<evidence type="ECO:0000259" key="4">
    <source>
        <dbReference type="Pfam" id="PF01420"/>
    </source>
</evidence>
<dbReference type="EMBL" id="BQOB01000001">
    <property type="protein sequence ID" value="GKH81941.1"/>
    <property type="molecule type" value="Genomic_DNA"/>
</dbReference>
<dbReference type="AlphaFoldDB" id="A0AA37P2A8"/>
<dbReference type="InterPro" id="IPR052021">
    <property type="entry name" value="Type-I_RS_S_subunit"/>
</dbReference>
<keyword evidence="3" id="KW-0238">DNA-binding</keyword>
<dbReference type="SUPFAM" id="SSF116734">
    <property type="entry name" value="DNA methylase specificity domain"/>
    <property type="match status" value="2"/>
</dbReference>
<dbReference type="InterPro" id="IPR000055">
    <property type="entry name" value="Restrct_endonuc_typeI_TRD"/>
</dbReference>
<gene>
    <name evidence="5" type="ORF">CE91St7_28250</name>
</gene>
<feature type="domain" description="Type I restriction modification DNA specificity" evidence="4">
    <location>
        <begin position="197"/>
        <end position="348"/>
    </location>
</feature>
<dbReference type="Proteomes" id="UP001055104">
    <property type="component" value="Unassembled WGS sequence"/>
</dbReference>
<name>A0AA37P2A8_9BACT</name>
<sequence>MDLNKAEYKRLGNYIREVDVRNRNLEVTKLLGVSISKEFMPSIANTIGTDMSSYKIVEPRQFAYGPVTSRNGDKVSIALYKNDEKAIVSLAYTIFEVKNKQELLPEYLMMWFRRPEFDRYARFKSHGSAREIFSWEEMCDVELPVPPIEQQQKIVSEYEAVTRRIRLNERIIAKLEETVQALYRKMFVDGIDKENLPEGWRMGTLGEIAEINTDNISAKDEFKEIKYLDSSSVTQNVFDEYQIFHVLQDEIPSRAKRKVKHNDIVYSTVRPNLKHYGIIKDNIENMIVSTAFAVIRSHCSSISNELLYLMLTDDKNTEYLQGIAEMSKATYPSITPEDISALEIVIPIESVSISNVNQSIKYCFDFVYYKHRENKKLQKLQSLLLVKMEQK</sequence>
<dbReference type="GO" id="GO:0003677">
    <property type="term" value="F:DNA binding"/>
    <property type="evidence" value="ECO:0007669"/>
    <property type="project" value="UniProtKB-KW"/>
</dbReference>
<comment type="caution">
    <text evidence="5">The sequence shown here is derived from an EMBL/GenBank/DDBJ whole genome shotgun (WGS) entry which is preliminary data.</text>
</comment>
<dbReference type="Pfam" id="PF01420">
    <property type="entry name" value="Methylase_S"/>
    <property type="match status" value="2"/>
</dbReference>